<keyword evidence="3" id="KW-1185">Reference proteome</keyword>
<sequence length="119" mass="12996">MAAVPMWFALFALTPGLFADGPGALLSEDIDLRLAAETALVVILAVALMLTFRRERRILFAVGALFMCVHLVYLPDRFVSPLPALAMLVLGIVLALLRSWTGTLHVVLALHLSFSYLFA</sequence>
<evidence type="ECO:0008006" key="4">
    <source>
        <dbReference type="Google" id="ProtNLM"/>
    </source>
</evidence>
<dbReference type="EMBL" id="BAAARI010000001">
    <property type="protein sequence ID" value="GAA2566437.1"/>
    <property type="molecule type" value="Genomic_DNA"/>
</dbReference>
<feature type="transmembrane region" description="Helical" evidence="1">
    <location>
        <begin position="34"/>
        <end position="51"/>
    </location>
</feature>
<feature type="transmembrane region" description="Helical" evidence="1">
    <location>
        <begin position="58"/>
        <end position="74"/>
    </location>
</feature>
<evidence type="ECO:0000313" key="3">
    <source>
        <dbReference type="Proteomes" id="UP001500274"/>
    </source>
</evidence>
<name>A0ABN3P6N8_9MICO</name>
<gene>
    <name evidence="2" type="ORF">GCM10009862_01270</name>
</gene>
<proteinExistence type="predicted"/>
<comment type="caution">
    <text evidence="2">The sequence shown here is derived from an EMBL/GenBank/DDBJ whole genome shotgun (WGS) entry which is preliminary data.</text>
</comment>
<feature type="transmembrane region" description="Helical" evidence="1">
    <location>
        <begin position="80"/>
        <end position="97"/>
    </location>
</feature>
<reference evidence="2 3" key="1">
    <citation type="journal article" date="2019" name="Int. J. Syst. Evol. Microbiol.">
        <title>The Global Catalogue of Microorganisms (GCM) 10K type strain sequencing project: providing services to taxonomists for standard genome sequencing and annotation.</title>
        <authorList>
            <consortium name="The Broad Institute Genomics Platform"/>
            <consortium name="The Broad Institute Genome Sequencing Center for Infectious Disease"/>
            <person name="Wu L."/>
            <person name="Ma J."/>
        </authorList>
    </citation>
    <scope>NUCLEOTIDE SEQUENCE [LARGE SCALE GENOMIC DNA]</scope>
    <source>
        <strain evidence="2 3">JCM 16365</strain>
    </source>
</reference>
<accession>A0ABN3P6N8</accession>
<dbReference type="Proteomes" id="UP001500274">
    <property type="component" value="Unassembled WGS sequence"/>
</dbReference>
<keyword evidence="1" id="KW-0812">Transmembrane</keyword>
<protein>
    <recommendedName>
        <fullName evidence="4">CPBP family intramembrane metalloprotease</fullName>
    </recommendedName>
</protein>
<evidence type="ECO:0000256" key="1">
    <source>
        <dbReference type="SAM" id="Phobius"/>
    </source>
</evidence>
<keyword evidence="1" id="KW-1133">Transmembrane helix</keyword>
<evidence type="ECO:0000313" key="2">
    <source>
        <dbReference type="EMBL" id="GAA2566437.1"/>
    </source>
</evidence>
<organism evidence="2 3">
    <name type="scientific">Microbacterium binotii</name>
    <dbReference type="NCBI Taxonomy" id="462710"/>
    <lineage>
        <taxon>Bacteria</taxon>
        <taxon>Bacillati</taxon>
        <taxon>Actinomycetota</taxon>
        <taxon>Actinomycetes</taxon>
        <taxon>Micrococcales</taxon>
        <taxon>Microbacteriaceae</taxon>
        <taxon>Microbacterium</taxon>
    </lineage>
</organism>
<keyword evidence="1" id="KW-0472">Membrane</keyword>